<sequence>MAHIGVLIVPPIQLLDIAPIDLFAMATKEYFEACKLPKPLLDAAIPTSDLTITYISHTGPNTTSPTTARLGLAINVGLDDPNVAPGKLDILMIPGPPPGMKPEEEVLDFVRKHVDKGVDLLTICSGAFVAGYAGVLDGKRATGTRGVQDMLTKSFPKVKWVDKRYIQDGKIWTSGGITNGMDMVAVYMQHRWPGTLSETVLAMSEVVPRSQEYDQGKVGWTAWFAFHIFKAWVQGLTRRKKTQSRGCLIRAALIGLLLALAACLGRRDDPLSLAPAPGIASIWISLSLYLAVTTKAYGDDETYLCDLTGTARDSETVKYCLGIRRGSKSRSSGPSSGLGGRNTGE</sequence>
<evidence type="ECO:0000313" key="5">
    <source>
        <dbReference type="Proteomes" id="UP000800094"/>
    </source>
</evidence>
<keyword evidence="4" id="KW-0315">Glutamine amidotransferase</keyword>
<dbReference type="AlphaFoldDB" id="A0A6A6IJZ5"/>
<dbReference type="Pfam" id="PF01965">
    <property type="entry name" value="DJ-1_PfpI"/>
    <property type="match status" value="1"/>
</dbReference>
<dbReference type="InterPro" id="IPR029062">
    <property type="entry name" value="Class_I_gatase-like"/>
</dbReference>
<evidence type="ECO:0000259" key="3">
    <source>
        <dbReference type="Pfam" id="PF01965"/>
    </source>
</evidence>
<dbReference type="GeneID" id="54580091"/>
<keyword evidence="2" id="KW-1133">Transmembrane helix</keyword>
<dbReference type="InterPro" id="IPR002818">
    <property type="entry name" value="DJ-1/PfpI"/>
</dbReference>
<evidence type="ECO:0000256" key="2">
    <source>
        <dbReference type="SAM" id="Phobius"/>
    </source>
</evidence>
<keyword evidence="2" id="KW-0472">Membrane</keyword>
<feature type="transmembrane region" description="Helical" evidence="2">
    <location>
        <begin position="247"/>
        <end position="267"/>
    </location>
</feature>
<proteinExistence type="predicted"/>
<feature type="domain" description="DJ-1/PfpI" evidence="3">
    <location>
        <begin position="48"/>
        <end position="187"/>
    </location>
</feature>
<feature type="compositionally biased region" description="Gly residues" evidence="1">
    <location>
        <begin position="336"/>
        <end position="345"/>
    </location>
</feature>
<dbReference type="EMBL" id="ML987194">
    <property type="protein sequence ID" value="KAF2249833.1"/>
    <property type="molecule type" value="Genomic_DNA"/>
</dbReference>
<dbReference type="Gene3D" id="3.40.50.880">
    <property type="match status" value="1"/>
</dbReference>
<dbReference type="OrthoDB" id="543156at2759"/>
<dbReference type="SUPFAM" id="SSF52317">
    <property type="entry name" value="Class I glutamine amidotransferase-like"/>
    <property type="match status" value="1"/>
</dbReference>
<organism evidence="4 5">
    <name type="scientific">Trematosphaeria pertusa</name>
    <dbReference type="NCBI Taxonomy" id="390896"/>
    <lineage>
        <taxon>Eukaryota</taxon>
        <taxon>Fungi</taxon>
        <taxon>Dikarya</taxon>
        <taxon>Ascomycota</taxon>
        <taxon>Pezizomycotina</taxon>
        <taxon>Dothideomycetes</taxon>
        <taxon>Pleosporomycetidae</taxon>
        <taxon>Pleosporales</taxon>
        <taxon>Massarineae</taxon>
        <taxon>Trematosphaeriaceae</taxon>
        <taxon>Trematosphaeria</taxon>
    </lineage>
</organism>
<evidence type="ECO:0000313" key="4">
    <source>
        <dbReference type="EMBL" id="KAF2249833.1"/>
    </source>
</evidence>
<protein>
    <submittedName>
        <fullName evidence="4">Class I glutamine amidotransferase-like protein</fullName>
    </submittedName>
</protein>
<dbReference type="PANTHER" id="PTHR43130:SF7">
    <property type="entry name" value="DJ-1_PFPI DOMAIN-CONTAINING PROTEIN"/>
    <property type="match status" value="1"/>
</dbReference>
<feature type="region of interest" description="Disordered" evidence="1">
    <location>
        <begin position="325"/>
        <end position="345"/>
    </location>
</feature>
<keyword evidence="2" id="KW-0812">Transmembrane</keyword>
<dbReference type="GO" id="GO:0016740">
    <property type="term" value="F:transferase activity"/>
    <property type="evidence" value="ECO:0007669"/>
    <property type="project" value="UniProtKB-KW"/>
</dbReference>
<dbReference type="PANTHER" id="PTHR43130">
    <property type="entry name" value="ARAC-FAMILY TRANSCRIPTIONAL REGULATOR"/>
    <property type="match status" value="1"/>
</dbReference>
<gene>
    <name evidence="4" type="ORF">BU26DRAFT_504266</name>
</gene>
<feature type="transmembrane region" description="Helical" evidence="2">
    <location>
        <begin position="273"/>
        <end position="292"/>
    </location>
</feature>
<dbReference type="RefSeq" id="XP_033684837.1">
    <property type="nucleotide sequence ID" value="XM_033826761.1"/>
</dbReference>
<dbReference type="Proteomes" id="UP000800094">
    <property type="component" value="Unassembled WGS sequence"/>
</dbReference>
<evidence type="ECO:0000256" key="1">
    <source>
        <dbReference type="SAM" id="MobiDB-lite"/>
    </source>
</evidence>
<keyword evidence="5" id="KW-1185">Reference proteome</keyword>
<keyword evidence="4" id="KW-0808">Transferase</keyword>
<reference evidence="4" key="1">
    <citation type="journal article" date="2020" name="Stud. Mycol.">
        <title>101 Dothideomycetes genomes: a test case for predicting lifestyles and emergence of pathogens.</title>
        <authorList>
            <person name="Haridas S."/>
            <person name="Albert R."/>
            <person name="Binder M."/>
            <person name="Bloem J."/>
            <person name="Labutti K."/>
            <person name="Salamov A."/>
            <person name="Andreopoulos B."/>
            <person name="Baker S."/>
            <person name="Barry K."/>
            <person name="Bills G."/>
            <person name="Bluhm B."/>
            <person name="Cannon C."/>
            <person name="Castanera R."/>
            <person name="Culley D."/>
            <person name="Daum C."/>
            <person name="Ezra D."/>
            <person name="Gonzalez J."/>
            <person name="Henrissat B."/>
            <person name="Kuo A."/>
            <person name="Liang C."/>
            <person name="Lipzen A."/>
            <person name="Lutzoni F."/>
            <person name="Magnuson J."/>
            <person name="Mondo S."/>
            <person name="Nolan M."/>
            <person name="Ohm R."/>
            <person name="Pangilinan J."/>
            <person name="Park H.-J."/>
            <person name="Ramirez L."/>
            <person name="Alfaro M."/>
            <person name="Sun H."/>
            <person name="Tritt A."/>
            <person name="Yoshinaga Y."/>
            <person name="Zwiers L.-H."/>
            <person name="Turgeon B."/>
            <person name="Goodwin S."/>
            <person name="Spatafora J."/>
            <person name="Crous P."/>
            <person name="Grigoriev I."/>
        </authorList>
    </citation>
    <scope>NUCLEOTIDE SEQUENCE</scope>
    <source>
        <strain evidence="4">CBS 122368</strain>
    </source>
</reference>
<dbReference type="InterPro" id="IPR052158">
    <property type="entry name" value="INH-QAR"/>
</dbReference>
<accession>A0A6A6IJZ5</accession>
<name>A0A6A6IJZ5_9PLEO</name>